<dbReference type="GO" id="GO:0004930">
    <property type="term" value="F:G protein-coupled receptor activity"/>
    <property type="evidence" value="ECO:0007669"/>
    <property type="project" value="UniProtKB-KW"/>
</dbReference>
<feature type="domain" description="G-protein coupled receptors family 1 profile" evidence="11">
    <location>
        <begin position="49"/>
        <end position="381"/>
    </location>
</feature>
<feature type="transmembrane region" description="Helical" evidence="10">
    <location>
        <begin position="147"/>
        <end position="168"/>
    </location>
</feature>
<feature type="transmembrane region" description="Helical" evidence="10">
    <location>
        <begin position="114"/>
        <end position="135"/>
    </location>
</feature>
<evidence type="ECO:0000259" key="11">
    <source>
        <dbReference type="PROSITE" id="PS50262"/>
    </source>
</evidence>
<dbReference type="Pfam" id="PF00001">
    <property type="entry name" value="7tm_1"/>
    <property type="match status" value="3"/>
</dbReference>
<dbReference type="Proteomes" id="UP000327493">
    <property type="component" value="Chromosome 10"/>
</dbReference>
<name>A0A5J5D4Z2_9PERO</name>
<dbReference type="PROSITE" id="PS50262">
    <property type="entry name" value="G_PROTEIN_RECEP_F1_2"/>
    <property type="match status" value="2"/>
</dbReference>
<feature type="transmembrane region" description="Helical" evidence="10">
    <location>
        <begin position="37"/>
        <end position="57"/>
    </location>
</feature>
<evidence type="ECO:0000256" key="4">
    <source>
        <dbReference type="ARBA" id="ARBA00023040"/>
    </source>
</evidence>
<protein>
    <recommendedName>
        <fullName evidence="11">G-protein coupled receptors family 1 profile domain-containing protein</fullName>
    </recommendedName>
</protein>
<dbReference type="PRINTS" id="PR01157">
    <property type="entry name" value="P2YPURNOCPTR"/>
</dbReference>
<feature type="transmembrane region" description="Helical" evidence="10">
    <location>
        <begin position="568"/>
        <end position="596"/>
    </location>
</feature>
<dbReference type="GO" id="GO:0035025">
    <property type="term" value="P:positive regulation of Rho protein signal transduction"/>
    <property type="evidence" value="ECO:0007669"/>
    <property type="project" value="TreeGrafter"/>
</dbReference>
<keyword evidence="8" id="KW-0807">Transducer</keyword>
<feature type="transmembrane region" description="Helical" evidence="10">
    <location>
        <begin position="715"/>
        <end position="736"/>
    </location>
</feature>
<dbReference type="PRINTS" id="PR00237">
    <property type="entry name" value="GPCRRHODOPSN"/>
</dbReference>
<keyword evidence="7" id="KW-0325">Glycoprotein</keyword>
<evidence type="ECO:0000256" key="1">
    <source>
        <dbReference type="ARBA" id="ARBA00004141"/>
    </source>
</evidence>
<feature type="transmembrane region" description="Helical" evidence="10">
    <location>
        <begin position="501"/>
        <end position="524"/>
    </location>
</feature>
<evidence type="ECO:0000256" key="3">
    <source>
        <dbReference type="ARBA" id="ARBA00022989"/>
    </source>
</evidence>
<evidence type="ECO:0000256" key="10">
    <source>
        <dbReference type="SAM" id="Phobius"/>
    </source>
</evidence>
<keyword evidence="2 10" id="KW-0812">Transmembrane</keyword>
<feature type="domain" description="G-protein coupled receptors family 1 profile" evidence="11">
    <location>
        <begin position="518"/>
        <end position="779"/>
    </location>
</feature>
<feature type="region of interest" description="Disordered" evidence="9">
    <location>
        <begin position="282"/>
        <end position="308"/>
    </location>
</feature>
<comment type="caution">
    <text evidence="12">The sequence shown here is derived from an EMBL/GenBank/DDBJ whole genome shotgun (WGS) entry which is preliminary data.</text>
</comment>
<dbReference type="PANTHER" id="PTHR24232:SF6">
    <property type="entry name" value="PURINERGIC RECEPTOR P2Y, G-PROTEIN COUPLED 10B"/>
    <property type="match status" value="1"/>
</dbReference>
<dbReference type="GO" id="GO:0005886">
    <property type="term" value="C:plasma membrane"/>
    <property type="evidence" value="ECO:0007669"/>
    <property type="project" value="TreeGrafter"/>
</dbReference>
<feature type="transmembrane region" description="Helical" evidence="10">
    <location>
        <begin position="238"/>
        <end position="265"/>
    </location>
</feature>
<evidence type="ECO:0000256" key="9">
    <source>
        <dbReference type="SAM" id="MobiDB-lite"/>
    </source>
</evidence>
<organism evidence="12 13">
    <name type="scientific">Etheostoma spectabile</name>
    <name type="common">orangethroat darter</name>
    <dbReference type="NCBI Taxonomy" id="54343"/>
    <lineage>
        <taxon>Eukaryota</taxon>
        <taxon>Metazoa</taxon>
        <taxon>Chordata</taxon>
        <taxon>Craniata</taxon>
        <taxon>Vertebrata</taxon>
        <taxon>Euteleostomi</taxon>
        <taxon>Actinopterygii</taxon>
        <taxon>Neopterygii</taxon>
        <taxon>Teleostei</taxon>
        <taxon>Neoteleostei</taxon>
        <taxon>Acanthomorphata</taxon>
        <taxon>Eupercaria</taxon>
        <taxon>Perciformes</taxon>
        <taxon>Percoidei</taxon>
        <taxon>Percidae</taxon>
        <taxon>Etheostomatinae</taxon>
        <taxon>Etheostoma</taxon>
    </lineage>
</organism>
<accession>A0A5J5D4Z2</accession>
<sequence>MTGNISGVWDKSQTNSSLQCGHNMISWNEHMEKMYTYVYLLVFIPGLVLNTTALWVLCRHISSKKTKAVIFMMNLSLADLAHVLSLPLRIYYYFTHTWPFGRGVCLFCFYLKYLNMYAAIVFLVCISMQRCVFLLNPFSARRWRRRYDLLISVIVWVVVGLACSPFILMRSSSSSTISTGPGVSTQTVYNMSYRLDATSTQHVLGYTTSPSSLSPSSSSPGSSKDTCFKDLPMRRLSLSMAVTMMAFAELFGFLIPLACISFSSIRIARSLIRRQTQDQSKTAELNSSARSRLQSVTSNSQTDKYHEKQMHAEKRRALRLVLSCFALFLICFAPYHLNFVLYLMVSQDIVSDCATRLAVHRFHPISLCLANLSCCLNPLLYYFVTAEFRLHLTRRTSSFTASLLSSPNTQRPAPSRLMSMESSCSGKDCHLQLEDRGCHAPGVECALKHQQLIRLDKHSKKPELLRAVMDSAGAQIHPHWLKMNFTNNNCTSIEDHQAYRHYVYAVVYSVILAPGLLGNVLAIWMFKVYIRETKKAVVFMMNLAVADLLQVLSLPLRIYYYLNNVWPFGHALCMFCFYLKYVNMYASIYFLVCISVRRCELIMRPLRHNSPRRKGDLIVCALGWLFVCLCCLPFPLLRNNIPDPTSTPLPHPVCFSELPMNKVSIPAAWALLIIAELFGFIIPLVLVLACTGLTAGSLRESTAGAIPDRGEKRRALRMVLGCAVVFLVCFAPYHITMPLDFLVKSDALSSCTLKNLILLCHPVTLCLASLNCSLDPLMYYFTTDEFWRRLSKQEIPESMTFSRRLSMCTGGEED</sequence>
<dbReference type="AlphaFoldDB" id="A0A5J5D4Z2"/>
<feature type="transmembrane region" description="Helical" evidence="10">
    <location>
        <begin position="69"/>
        <end position="94"/>
    </location>
</feature>
<evidence type="ECO:0000313" key="13">
    <source>
        <dbReference type="Proteomes" id="UP000327493"/>
    </source>
</evidence>
<keyword evidence="6" id="KW-0675">Receptor</keyword>
<dbReference type="Gene3D" id="1.20.1070.10">
    <property type="entry name" value="Rhodopsin 7-helix transmembrane proteins"/>
    <property type="match status" value="3"/>
</dbReference>
<feature type="transmembrane region" description="Helical" evidence="10">
    <location>
        <begin position="320"/>
        <end position="344"/>
    </location>
</feature>
<dbReference type="InterPro" id="IPR017452">
    <property type="entry name" value="GPCR_Rhodpsn_7TM"/>
</dbReference>
<gene>
    <name evidence="12" type="ORF">FQN60_009874</name>
</gene>
<keyword evidence="4" id="KW-0297">G-protein coupled receptor</keyword>
<feature type="transmembrane region" description="Helical" evidence="10">
    <location>
        <begin position="536"/>
        <end position="562"/>
    </location>
</feature>
<feature type="compositionally biased region" description="Polar residues" evidence="9">
    <location>
        <begin position="282"/>
        <end position="302"/>
    </location>
</feature>
<dbReference type="GO" id="GO:0007200">
    <property type="term" value="P:phospholipase C-activating G protein-coupled receptor signaling pathway"/>
    <property type="evidence" value="ECO:0007669"/>
    <property type="project" value="TreeGrafter"/>
</dbReference>
<evidence type="ECO:0000256" key="5">
    <source>
        <dbReference type="ARBA" id="ARBA00023136"/>
    </source>
</evidence>
<dbReference type="PANTHER" id="PTHR24232">
    <property type="entry name" value="G-PROTEIN COUPLED RECEPTOR"/>
    <property type="match status" value="1"/>
</dbReference>
<feature type="transmembrane region" description="Helical" evidence="10">
    <location>
        <begin position="667"/>
        <end position="694"/>
    </location>
</feature>
<dbReference type="SUPFAM" id="SSF81321">
    <property type="entry name" value="Family A G protein-coupled receptor-like"/>
    <property type="match status" value="2"/>
</dbReference>
<dbReference type="EMBL" id="VOFY01000010">
    <property type="protein sequence ID" value="KAA8588529.1"/>
    <property type="molecule type" value="Genomic_DNA"/>
</dbReference>
<evidence type="ECO:0000256" key="6">
    <source>
        <dbReference type="ARBA" id="ARBA00023170"/>
    </source>
</evidence>
<evidence type="ECO:0000313" key="12">
    <source>
        <dbReference type="EMBL" id="KAA8588529.1"/>
    </source>
</evidence>
<keyword evidence="13" id="KW-1185">Reference proteome</keyword>
<keyword evidence="3 10" id="KW-1133">Transmembrane helix</keyword>
<evidence type="ECO:0000256" key="8">
    <source>
        <dbReference type="ARBA" id="ARBA00023224"/>
    </source>
</evidence>
<proteinExistence type="predicted"/>
<reference evidence="12 13" key="1">
    <citation type="submission" date="2019-08" db="EMBL/GenBank/DDBJ databases">
        <title>A chromosome-level genome assembly, high-density linkage maps, and genome scans reveal the genomic architecture of hybrid incompatibilities underlying speciation via character displacement in darters (Percidae: Etheostominae).</title>
        <authorList>
            <person name="Moran R.L."/>
            <person name="Catchen J.M."/>
            <person name="Fuller R.C."/>
        </authorList>
    </citation>
    <scope>NUCLEOTIDE SEQUENCE [LARGE SCALE GENOMIC DNA]</scope>
    <source>
        <strain evidence="12">EspeVRDwgs_2016</strain>
        <tissue evidence="12">Muscle</tissue>
    </source>
</reference>
<comment type="subcellular location">
    <subcellularLocation>
        <location evidence="1">Membrane</location>
        <topology evidence="1">Multi-pass membrane protein</topology>
    </subcellularLocation>
</comment>
<evidence type="ECO:0000256" key="7">
    <source>
        <dbReference type="ARBA" id="ARBA00023180"/>
    </source>
</evidence>
<keyword evidence="5 10" id="KW-0472">Membrane</keyword>
<dbReference type="InterPro" id="IPR000276">
    <property type="entry name" value="GPCR_Rhodpsn"/>
</dbReference>
<evidence type="ECO:0000256" key="2">
    <source>
        <dbReference type="ARBA" id="ARBA00022692"/>
    </source>
</evidence>
<feature type="transmembrane region" description="Helical" evidence="10">
    <location>
        <begin position="617"/>
        <end position="637"/>
    </location>
</feature>